<proteinExistence type="predicted"/>
<accession>A0ABU0WS64</accession>
<dbReference type="RefSeq" id="WP_306743760.1">
    <property type="nucleotide sequence ID" value="NZ_NSDM01000001.1"/>
</dbReference>
<dbReference type="InterPro" id="IPR023494">
    <property type="entry name" value="Cyt_c_bgen_Ccs1/CcsB/ResB"/>
</dbReference>
<feature type="transmembrane region" description="Helical" evidence="6">
    <location>
        <begin position="35"/>
        <end position="55"/>
    </location>
</feature>
<comment type="caution">
    <text evidence="8">The sequence shown here is derived from an EMBL/GenBank/DDBJ whole genome shotgun (WGS) entry which is preliminary data.</text>
</comment>
<dbReference type="InterPro" id="IPR007816">
    <property type="entry name" value="ResB-like_domain"/>
</dbReference>
<evidence type="ECO:0000313" key="9">
    <source>
        <dbReference type="Proteomes" id="UP001225605"/>
    </source>
</evidence>
<reference evidence="8 9" key="1">
    <citation type="submission" date="2017-06" db="EMBL/GenBank/DDBJ databases">
        <title>Cultured bacterium strain Saccharothrix yanglingensis Hhs.015.</title>
        <authorList>
            <person name="Xia Y."/>
        </authorList>
    </citation>
    <scope>NUCLEOTIDE SEQUENCE [LARGE SCALE GENOMIC DNA]</scope>
    <source>
        <strain evidence="8 9">Hhs.015</strain>
    </source>
</reference>
<dbReference type="PANTHER" id="PTHR31566:SF0">
    <property type="entry name" value="CYTOCHROME C BIOGENESIS PROTEIN CCS1, CHLOROPLASTIC"/>
    <property type="match status" value="1"/>
</dbReference>
<evidence type="ECO:0000313" key="8">
    <source>
        <dbReference type="EMBL" id="MDQ2582680.1"/>
    </source>
</evidence>
<evidence type="ECO:0000256" key="1">
    <source>
        <dbReference type="ARBA" id="ARBA00004141"/>
    </source>
</evidence>
<sequence length="532" mass="58577">MVTTETPPAPPSRRPAGAARAALAFLRNTWRGLTAMRTALTLLFLLALGAMPGALLPQRSLNATKVDEYIAENGWWGRFLDGLQFFDVYASTWFSAVYVLLFVSLVGCLLPRTWEYFRQMRAEPVLTPRNLARMPHHATGGTTLAPEDVVAHAERRLKGWRRTVRVEADGARTVSAERGYLRETGNLVFHFSLLGLLIAFALGKMFGYEGQVIVPANGGQFCNSGVYNYDSFRPGLRVDGTDLNQFCVKVDGFDATYLHSGQAESYRADLEYQSGDDLATGTWRPYRLEVNSPLRTAGDRVYLIDHGYTPLFTVTFPDGQVRTGSVQWRPVNPVTMASEGATKFDPPGVTDPEQRRKSQLAITGLLAPTAVFRGELLDSAFPAANDPAVAVDVYRGDLGTDSGRGQSIFSLNPQMVEEGKLVKVARQNLRVGEQLTLDDGTAIRFDGVRDWVALQVSHDPTQVWVLVFAILVIVGLGLSLSIKRRRVWVRAAAREDGRTVVEVGGLARTDQAGYGEEFTGLSRDLLAKEEKS</sequence>
<keyword evidence="2 6" id="KW-0812">Transmembrane</keyword>
<name>A0ABU0WS64_9PSEU</name>
<dbReference type="Pfam" id="PF05140">
    <property type="entry name" value="ResB"/>
    <property type="match status" value="1"/>
</dbReference>
<feature type="transmembrane region" description="Helical" evidence="6">
    <location>
        <begin position="463"/>
        <end position="482"/>
    </location>
</feature>
<dbReference type="EMBL" id="NSDM01000001">
    <property type="protein sequence ID" value="MDQ2582680.1"/>
    <property type="molecule type" value="Genomic_DNA"/>
</dbReference>
<organism evidence="8 9">
    <name type="scientific">Saccharothrix yanglingensis</name>
    <dbReference type="NCBI Taxonomy" id="659496"/>
    <lineage>
        <taxon>Bacteria</taxon>
        <taxon>Bacillati</taxon>
        <taxon>Actinomycetota</taxon>
        <taxon>Actinomycetes</taxon>
        <taxon>Pseudonocardiales</taxon>
        <taxon>Pseudonocardiaceae</taxon>
        <taxon>Saccharothrix</taxon>
    </lineage>
</organism>
<evidence type="ECO:0000256" key="6">
    <source>
        <dbReference type="SAM" id="Phobius"/>
    </source>
</evidence>
<keyword evidence="4 6" id="KW-1133">Transmembrane helix</keyword>
<evidence type="ECO:0000259" key="7">
    <source>
        <dbReference type="Pfam" id="PF05140"/>
    </source>
</evidence>
<evidence type="ECO:0000256" key="3">
    <source>
        <dbReference type="ARBA" id="ARBA00022748"/>
    </source>
</evidence>
<evidence type="ECO:0000256" key="4">
    <source>
        <dbReference type="ARBA" id="ARBA00022989"/>
    </source>
</evidence>
<feature type="transmembrane region" description="Helical" evidence="6">
    <location>
        <begin position="88"/>
        <end position="110"/>
    </location>
</feature>
<dbReference type="PANTHER" id="PTHR31566">
    <property type="entry name" value="CYTOCHROME C BIOGENESIS PROTEIN CCS1, CHLOROPLASTIC"/>
    <property type="match status" value="1"/>
</dbReference>
<evidence type="ECO:0000256" key="2">
    <source>
        <dbReference type="ARBA" id="ARBA00022692"/>
    </source>
</evidence>
<keyword evidence="9" id="KW-1185">Reference proteome</keyword>
<dbReference type="Proteomes" id="UP001225605">
    <property type="component" value="Unassembled WGS sequence"/>
</dbReference>
<feature type="transmembrane region" description="Helical" evidence="6">
    <location>
        <begin position="187"/>
        <end position="207"/>
    </location>
</feature>
<keyword evidence="3" id="KW-0201">Cytochrome c-type biogenesis</keyword>
<evidence type="ECO:0000256" key="5">
    <source>
        <dbReference type="ARBA" id="ARBA00023136"/>
    </source>
</evidence>
<feature type="domain" description="ResB-like" evidence="7">
    <location>
        <begin position="36"/>
        <end position="518"/>
    </location>
</feature>
<protein>
    <submittedName>
        <fullName evidence="8">Cytochrome C biogenesis protein ResB</fullName>
    </submittedName>
</protein>
<gene>
    <name evidence="8" type="ORF">CKY47_01495</name>
</gene>
<keyword evidence="5 6" id="KW-0472">Membrane</keyword>
<comment type="subcellular location">
    <subcellularLocation>
        <location evidence="1">Membrane</location>
        <topology evidence="1">Multi-pass membrane protein</topology>
    </subcellularLocation>
</comment>